<organism evidence="3 4">
    <name type="scientific">Plasmodium cynomolgi (strain B)</name>
    <dbReference type="NCBI Taxonomy" id="1120755"/>
    <lineage>
        <taxon>Eukaryota</taxon>
        <taxon>Sar</taxon>
        <taxon>Alveolata</taxon>
        <taxon>Apicomplexa</taxon>
        <taxon>Aconoidasida</taxon>
        <taxon>Haemosporida</taxon>
        <taxon>Plasmodiidae</taxon>
        <taxon>Plasmodium</taxon>
        <taxon>Plasmodium (Plasmodium)</taxon>
    </lineage>
</organism>
<protein>
    <submittedName>
        <fullName evidence="3">CYIR protein</fullName>
    </submittedName>
</protein>
<gene>
    <name evidence="3" type="ORF">PCYB_001860</name>
</gene>
<keyword evidence="4" id="KW-1185">Reference proteome</keyword>
<dbReference type="OrthoDB" id="381232at2759"/>
<keyword evidence="2" id="KW-0472">Membrane</keyword>
<keyword evidence="2" id="KW-0812">Transmembrane</keyword>
<evidence type="ECO:0000313" key="3">
    <source>
        <dbReference type="EMBL" id="GAB69438.1"/>
    </source>
</evidence>
<dbReference type="OMA" id="ISTERCQ"/>
<dbReference type="PhylomeDB" id="K6UNF4"/>
<dbReference type="InterPro" id="IPR008780">
    <property type="entry name" value="Plasmodium_Vir"/>
</dbReference>
<evidence type="ECO:0000313" key="4">
    <source>
        <dbReference type="Proteomes" id="UP000006319"/>
    </source>
</evidence>
<dbReference type="Proteomes" id="UP000006319">
    <property type="component" value="Unassembled WGS sequence"/>
</dbReference>
<proteinExistence type="predicted"/>
<reference evidence="3 4" key="1">
    <citation type="journal article" date="2012" name="Nat. Genet.">
        <title>Plasmodium cynomolgi genome sequences provide insight into Plasmodium vivax and the monkey malaria clade.</title>
        <authorList>
            <person name="Tachibana S."/>
            <person name="Sullivan S.A."/>
            <person name="Kawai S."/>
            <person name="Nakamura S."/>
            <person name="Kim H.R."/>
            <person name="Goto N."/>
            <person name="Arisue N."/>
            <person name="Palacpac N.M.Q."/>
            <person name="Honma H."/>
            <person name="Yagi M."/>
            <person name="Tougan T."/>
            <person name="Katakai Y."/>
            <person name="Kaneko O."/>
            <person name="Mita T."/>
            <person name="Kita K."/>
            <person name="Yasutomi Y."/>
            <person name="Sutton P.L."/>
            <person name="Shakhbatyan R."/>
            <person name="Horii T."/>
            <person name="Yasunaga T."/>
            <person name="Barnwell J.W."/>
            <person name="Escalante A.A."/>
            <person name="Carlton J.M."/>
            <person name="Tanabe K."/>
        </authorList>
    </citation>
    <scope>NUCLEOTIDE SEQUENCE [LARGE SCALE GENOMIC DNA]</scope>
    <source>
        <strain evidence="3 4">B</strain>
    </source>
</reference>
<dbReference type="VEuPathDB" id="PlasmoDB:PCYB_001860"/>
<sequence>MANIEWDKELHDFPAYVKYNELNKVTGDTHNTKEFCDKYWILDEKAKNFCRQAITILRGITYTHGKNSDECHYFKHWFSDQVRRYYSNNDKFFSNYDPSNYLFDAINKFNDKVRNENYRCYASRDAENVKVEKDLYDYFQNFDSINCDNISTERCQMYYKYVNYINGLYRDRYNRYLCCYLADGSVEPRCSHYFKCDKKYIPKKLLVQLERQMNPTGSIHTEDITMDKSDDIYNNEYDYGYWRNYDMPVYNRFLPHNFRIFTESLLRSRGFHSGLIITGMIGIFLGLFFYIRFHSENLWIKRRRAENIDSYMSDIDSKSSSATSESDSESTPSISGDSTVYFSYQSSQSSL</sequence>
<dbReference type="KEGG" id="pcy:PCYB_001860"/>
<name>K6UNF4_PLACD</name>
<evidence type="ECO:0000256" key="2">
    <source>
        <dbReference type="SAM" id="Phobius"/>
    </source>
</evidence>
<accession>K6UNF4</accession>
<feature type="transmembrane region" description="Helical" evidence="2">
    <location>
        <begin position="271"/>
        <end position="293"/>
    </location>
</feature>
<evidence type="ECO:0000256" key="1">
    <source>
        <dbReference type="SAM" id="MobiDB-lite"/>
    </source>
</evidence>
<dbReference type="RefSeq" id="XP_004227656.1">
    <property type="nucleotide sequence ID" value="XM_004227608.1"/>
</dbReference>
<feature type="region of interest" description="Disordered" evidence="1">
    <location>
        <begin position="314"/>
        <end position="339"/>
    </location>
</feature>
<dbReference type="AlphaFoldDB" id="K6UNF4"/>
<dbReference type="Pfam" id="PF05795">
    <property type="entry name" value="Plasmodium_Vir"/>
    <property type="match status" value="1"/>
</dbReference>
<keyword evidence="2" id="KW-1133">Transmembrane helix</keyword>
<dbReference type="GeneID" id="14695980"/>
<dbReference type="EMBL" id="DF157159">
    <property type="protein sequence ID" value="GAB69438.1"/>
    <property type="molecule type" value="Genomic_DNA"/>
</dbReference>